<sequence>MIIPSFFRIWNNIIQPQHHVMHMIVPS</sequence>
<organism evidence="1">
    <name type="scientific">Arundo donax</name>
    <name type="common">Giant reed</name>
    <name type="synonym">Donax arundinaceus</name>
    <dbReference type="NCBI Taxonomy" id="35708"/>
    <lineage>
        <taxon>Eukaryota</taxon>
        <taxon>Viridiplantae</taxon>
        <taxon>Streptophyta</taxon>
        <taxon>Embryophyta</taxon>
        <taxon>Tracheophyta</taxon>
        <taxon>Spermatophyta</taxon>
        <taxon>Magnoliopsida</taxon>
        <taxon>Liliopsida</taxon>
        <taxon>Poales</taxon>
        <taxon>Poaceae</taxon>
        <taxon>PACMAD clade</taxon>
        <taxon>Arundinoideae</taxon>
        <taxon>Arundineae</taxon>
        <taxon>Arundo</taxon>
    </lineage>
</organism>
<dbReference type="EMBL" id="GBRH01263744">
    <property type="protein sequence ID" value="JAD34151.1"/>
    <property type="molecule type" value="Transcribed_RNA"/>
</dbReference>
<dbReference type="AlphaFoldDB" id="A0A0A8Z5T9"/>
<accession>A0A0A8Z5T9</accession>
<name>A0A0A8Z5T9_ARUDO</name>
<evidence type="ECO:0000313" key="1">
    <source>
        <dbReference type="EMBL" id="JAD34151.1"/>
    </source>
</evidence>
<proteinExistence type="predicted"/>
<reference evidence="1" key="1">
    <citation type="submission" date="2014-09" db="EMBL/GenBank/DDBJ databases">
        <authorList>
            <person name="Magalhaes I.L.F."/>
            <person name="Oliveira U."/>
            <person name="Santos F.R."/>
            <person name="Vidigal T.H.D.A."/>
            <person name="Brescovit A.D."/>
            <person name="Santos A.J."/>
        </authorList>
    </citation>
    <scope>NUCLEOTIDE SEQUENCE</scope>
    <source>
        <tissue evidence="1">Shoot tissue taken approximately 20 cm above the soil surface</tissue>
    </source>
</reference>
<protein>
    <submittedName>
        <fullName evidence="1">Uncharacterized protein</fullName>
    </submittedName>
</protein>
<reference evidence="1" key="2">
    <citation type="journal article" date="2015" name="Data Brief">
        <title>Shoot transcriptome of the giant reed, Arundo donax.</title>
        <authorList>
            <person name="Barrero R.A."/>
            <person name="Guerrero F.D."/>
            <person name="Moolhuijzen P."/>
            <person name="Goolsby J.A."/>
            <person name="Tidwell J."/>
            <person name="Bellgard S.E."/>
            <person name="Bellgard M.I."/>
        </authorList>
    </citation>
    <scope>NUCLEOTIDE SEQUENCE</scope>
    <source>
        <tissue evidence="1">Shoot tissue taken approximately 20 cm above the soil surface</tissue>
    </source>
</reference>